<keyword evidence="1" id="KW-0436">Ligase</keyword>
<dbReference type="OrthoDB" id="9802326at2"/>
<comment type="caution">
    <text evidence="7">The sequence shown here is derived from an EMBL/GenBank/DDBJ whole genome shotgun (WGS) entry which is preliminary data.</text>
</comment>
<evidence type="ECO:0000256" key="1">
    <source>
        <dbReference type="ARBA" id="ARBA00022598"/>
    </source>
</evidence>
<dbReference type="EMBL" id="QXEV01000050">
    <property type="protein sequence ID" value="RIA64115.1"/>
    <property type="molecule type" value="Genomic_DNA"/>
</dbReference>
<feature type="domain" description="Aminoacyl-tRNA synthetase class II (D/K/N)" evidence="6">
    <location>
        <begin position="4"/>
        <end position="33"/>
    </location>
</feature>
<evidence type="ECO:0000256" key="4">
    <source>
        <dbReference type="ARBA" id="ARBA00022917"/>
    </source>
</evidence>
<proteinExistence type="predicted"/>
<sequence>GCVHSGFGMGFERLIMYLTGIDNIRDSIPYPRTPKNCEY</sequence>
<dbReference type="RefSeq" id="WP_147387595.1">
    <property type="nucleotide sequence ID" value="NZ_QXEV01000050.1"/>
</dbReference>
<keyword evidence="5 7" id="KW-0030">Aminoacyl-tRNA synthetase</keyword>
<evidence type="ECO:0000256" key="3">
    <source>
        <dbReference type="ARBA" id="ARBA00022840"/>
    </source>
</evidence>
<dbReference type="GO" id="GO:0005524">
    <property type="term" value="F:ATP binding"/>
    <property type="evidence" value="ECO:0007669"/>
    <property type="project" value="UniProtKB-KW"/>
</dbReference>
<reference evidence="7 8" key="1">
    <citation type="submission" date="2018-08" db="EMBL/GenBank/DDBJ databases">
        <title>Genomic Encyclopedia of Archaeal and Bacterial Type Strains, Phase II (KMG-II): from individual species to whole genera.</title>
        <authorList>
            <person name="Goeker M."/>
        </authorList>
    </citation>
    <scope>NUCLEOTIDE SEQUENCE [LARGE SCALE GENOMIC DNA]</scope>
    <source>
        <strain evidence="7 8">ATCC 27112</strain>
    </source>
</reference>
<feature type="non-terminal residue" evidence="7">
    <location>
        <position position="1"/>
    </location>
</feature>
<keyword evidence="3" id="KW-0067">ATP-binding</keyword>
<evidence type="ECO:0000313" key="8">
    <source>
        <dbReference type="Proteomes" id="UP000266506"/>
    </source>
</evidence>
<dbReference type="Gene3D" id="3.30.930.10">
    <property type="entry name" value="Bira Bifunctional Protein, Domain 2"/>
    <property type="match status" value="1"/>
</dbReference>
<dbReference type="SUPFAM" id="SSF55681">
    <property type="entry name" value="Class II aaRS and biotin synthetases"/>
    <property type="match status" value="1"/>
</dbReference>
<keyword evidence="4" id="KW-0648">Protein biosynthesis</keyword>
<dbReference type="AlphaFoldDB" id="A0A397QW68"/>
<evidence type="ECO:0000256" key="5">
    <source>
        <dbReference type="ARBA" id="ARBA00023146"/>
    </source>
</evidence>
<dbReference type="PANTHER" id="PTHR22594:SF34">
    <property type="entry name" value="ASPARAGINE--TRNA LIGASE, MITOCHONDRIAL-RELATED"/>
    <property type="match status" value="1"/>
</dbReference>
<dbReference type="Proteomes" id="UP000266506">
    <property type="component" value="Unassembled WGS sequence"/>
</dbReference>
<evidence type="ECO:0000256" key="2">
    <source>
        <dbReference type="ARBA" id="ARBA00022741"/>
    </source>
</evidence>
<accession>A0A397QW68</accession>
<dbReference type="Pfam" id="PF00152">
    <property type="entry name" value="tRNA-synt_2"/>
    <property type="match status" value="1"/>
</dbReference>
<dbReference type="GO" id="GO:0006421">
    <property type="term" value="P:asparaginyl-tRNA aminoacylation"/>
    <property type="evidence" value="ECO:0007669"/>
    <property type="project" value="TreeGrafter"/>
</dbReference>
<dbReference type="GO" id="GO:0004812">
    <property type="term" value="F:aminoacyl-tRNA ligase activity"/>
    <property type="evidence" value="ECO:0007669"/>
    <property type="project" value="UniProtKB-KW"/>
</dbReference>
<name>A0A397QW68_9MOLU</name>
<dbReference type="InParanoid" id="A0A397QW68"/>
<keyword evidence="2" id="KW-0547">Nucleotide-binding</keyword>
<protein>
    <submittedName>
        <fullName evidence="7">Asparaginyl-tRNA synthetase</fullName>
    </submittedName>
</protein>
<organism evidence="7 8">
    <name type="scientific">Anaeroplasma bactoclasticum</name>
    <dbReference type="NCBI Taxonomy" id="2088"/>
    <lineage>
        <taxon>Bacteria</taxon>
        <taxon>Bacillati</taxon>
        <taxon>Mycoplasmatota</taxon>
        <taxon>Mollicutes</taxon>
        <taxon>Anaeroplasmatales</taxon>
        <taxon>Anaeroplasmataceae</taxon>
        <taxon>Anaeroplasma</taxon>
    </lineage>
</organism>
<dbReference type="InterPro" id="IPR045864">
    <property type="entry name" value="aa-tRNA-synth_II/BPL/LPL"/>
</dbReference>
<gene>
    <name evidence="7" type="ORF">EI71_02029</name>
</gene>
<dbReference type="InterPro" id="IPR004364">
    <property type="entry name" value="Aa-tRNA-synt_II"/>
</dbReference>
<keyword evidence="8" id="KW-1185">Reference proteome</keyword>
<dbReference type="PANTHER" id="PTHR22594">
    <property type="entry name" value="ASPARTYL/LYSYL-TRNA SYNTHETASE"/>
    <property type="match status" value="1"/>
</dbReference>
<evidence type="ECO:0000313" key="7">
    <source>
        <dbReference type="EMBL" id="RIA64115.1"/>
    </source>
</evidence>
<evidence type="ECO:0000259" key="6">
    <source>
        <dbReference type="Pfam" id="PF00152"/>
    </source>
</evidence>